<comment type="caution">
    <text evidence="2">The sequence shown here is derived from an EMBL/GenBank/DDBJ whole genome shotgun (WGS) entry which is preliminary data.</text>
</comment>
<dbReference type="SUPFAM" id="SSF52833">
    <property type="entry name" value="Thioredoxin-like"/>
    <property type="match status" value="1"/>
</dbReference>
<dbReference type="EMBL" id="MDEN01000058">
    <property type="protein sequence ID" value="OCX23191.1"/>
    <property type="molecule type" value="Genomic_DNA"/>
</dbReference>
<dbReference type="AlphaFoldDB" id="A0A1C2E874"/>
<evidence type="ECO:0000313" key="2">
    <source>
        <dbReference type="EMBL" id="OCX23191.1"/>
    </source>
</evidence>
<name>A0A1C2E874_9PSED</name>
<evidence type="ECO:0000259" key="1">
    <source>
        <dbReference type="Pfam" id="PF00085"/>
    </source>
</evidence>
<reference evidence="2 3" key="1">
    <citation type="submission" date="2016-08" db="EMBL/GenBank/DDBJ databases">
        <title>Whole genome sequence of Pseudomonas graminis strain UASWS1507, a potential biological control agent for agriculture.</title>
        <authorList>
            <person name="Crovadore J."/>
            <person name="Calmin G."/>
            <person name="Chablais R."/>
            <person name="Cochard B."/>
            <person name="Lefort F."/>
        </authorList>
    </citation>
    <scope>NUCLEOTIDE SEQUENCE [LARGE SCALE GENOMIC DNA]</scope>
    <source>
        <strain evidence="2 3">UASWS1507</strain>
    </source>
</reference>
<dbReference type="Proteomes" id="UP000095143">
    <property type="component" value="Unassembled WGS sequence"/>
</dbReference>
<organism evidence="2 3">
    <name type="scientific">Pseudomonas graminis</name>
    <dbReference type="NCBI Taxonomy" id="158627"/>
    <lineage>
        <taxon>Bacteria</taxon>
        <taxon>Pseudomonadati</taxon>
        <taxon>Pseudomonadota</taxon>
        <taxon>Gammaproteobacteria</taxon>
        <taxon>Pseudomonadales</taxon>
        <taxon>Pseudomonadaceae</taxon>
        <taxon>Pseudomonas</taxon>
    </lineage>
</organism>
<proteinExistence type="predicted"/>
<sequence>MNVMTLTDDNFDKDVWLSPSVDKGGALSVVLFTNGVKATGEQLKRSSEKASELLAELAADYNDKVGLSFFEVDYRSNPQTALRFDIQSAPTFLFLQIEEVVGSNTKEWLKAKIDEKIA</sequence>
<dbReference type="Gene3D" id="3.40.30.10">
    <property type="entry name" value="Glutaredoxin"/>
    <property type="match status" value="1"/>
</dbReference>
<dbReference type="InterPro" id="IPR013766">
    <property type="entry name" value="Thioredoxin_domain"/>
</dbReference>
<dbReference type="Pfam" id="PF00085">
    <property type="entry name" value="Thioredoxin"/>
    <property type="match status" value="1"/>
</dbReference>
<gene>
    <name evidence="2" type="ORF">BBI10_07565</name>
</gene>
<protein>
    <recommendedName>
        <fullName evidence="1">Thioredoxin domain-containing protein</fullName>
    </recommendedName>
</protein>
<dbReference type="OrthoDB" id="7029235at2"/>
<dbReference type="InterPro" id="IPR036249">
    <property type="entry name" value="Thioredoxin-like_sf"/>
</dbReference>
<dbReference type="CDD" id="cd02947">
    <property type="entry name" value="TRX_family"/>
    <property type="match status" value="1"/>
</dbReference>
<accession>A0A1C2E874</accession>
<evidence type="ECO:0000313" key="3">
    <source>
        <dbReference type="Proteomes" id="UP000095143"/>
    </source>
</evidence>
<feature type="domain" description="Thioredoxin" evidence="1">
    <location>
        <begin position="54"/>
        <end position="114"/>
    </location>
</feature>
<dbReference type="RefSeq" id="WP_065987757.1">
    <property type="nucleotide sequence ID" value="NZ_MDEN01000058.1"/>
</dbReference>